<evidence type="ECO:0000256" key="2">
    <source>
        <dbReference type="SAM" id="MobiDB-lite"/>
    </source>
</evidence>
<proteinExistence type="predicted"/>
<keyword evidence="3" id="KW-0812">Transmembrane</keyword>
<evidence type="ECO:0000256" key="3">
    <source>
        <dbReference type="SAM" id="Phobius"/>
    </source>
</evidence>
<feature type="compositionally biased region" description="Basic and acidic residues" evidence="2">
    <location>
        <begin position="42"/>
        <end position="62"/>
    </location>
</feature>
<gene>
    <name evidence="4" type="ORF">HJC23_006118</name>
</gene>
<feature type="region of interest" description="Disordered" evidence="2">
    <location>
        <begin position="223"/>
        <end position="242"/>
    </location>
</feature>
<keyword evidence="3" id="KW-0472">Membrane</keyword>
<dbReference type="Proteomes" id="UP001516023">
    <property type="component" value="Unassembled WGS sequence"/>
</dbReference>
<evidence type="ECO:0000256" key="1">
    <source>
        <dbReference type="ARBA" id="ARBA00023157"/>
    </source>
</evidence>
<dbReference type="PANTHER" id="PTHR22595:SF79">
    <property type="entry name" value="CHITINASE 12"/>
    <property type="match status" value="1"/>
</dbReference>
<dbReference type="Gene3D" id="1.10.530.10">
    <property type="match status" value="1"/>
</dbReference>
<reference evidence="4 5" key="1">
    <citation type="journal article" date="2020" name="G3 (Bethesda)">
        <title>Improved Reference Genome for Cyclotella cryptica CCMP332, a Model for Cell Wall Morphogenesis, Salinity Adaptation, and Lipid Production in Diatoms (Bacillariophyta).</title>
        <authorList>
            <person name="Roberts W.R."/>
            <person name="Downey K.M."/>
            <person name="Ruck E.C."/>
            <person name="Traller J.C."/>
            <person name="Alverson A.J."/>
        </authorList>
    </citation>
    <scope>NUCLEOTIDE SEQUENCE [LARGE SCALE GENOMIC DNA]</scope>
    <source>
        <strain evidence="4 5">CCMP332</strain>
    </source>
</reference>
<dbReference type="PANTHER" id="PTHR22595">
    <property type="entry name" value="CHITINASE-RELATED"/>
    <property type="match status" value="1"/>
</dbReference>
<dbReference type="SUPFAM" id="SSF53955">
    <property type="entry name" value="Lysozyme-like"/>
    <property type="match status" value="1"/>
</dbReference>
<accession>A0ABD3QL95</accession>
<keyword evidence="1" id="KW-1015">Disulfide bond</keyword>
<dbReference type="Gene3D" id="3.30.20.10">
    <property type="entry name" value="Endochitinase, domain 2"/>
    <property type="match status" value="1"/>
</dbReference>
<evidence type="ECO:0000313" key="5">
    <source>
        <dbReference type="Proteomes" id="UP001516023"/>
    </source>
</evidence>
<sequence>MTFDLLDDAMLNDGFSVDDASYGFLGVSGLVLDEMNDQPHGPADRSSLHESPQDRRPSVNREHSWDELVRCVSDQSDDEITNYERDELQEFLKDVGILETPISTHECFECWGATISPVSEEQQIEPVGNTPFAYDPMYERRFLIDRPMPPPEKRRKVQMQHYPICPVTPIPPVSTMMSIPMPPVITPPIRRKGKDTNKNRTTRQFVPFEEMQRLMAEYGPIKTPRKRKIKDVSSDENGTGGTAKMESIKRKFYRWFPDFEERFVKNPDGFTYRPKAGHDKEVAYRVAMRNMDQEILVHKRKVGRKSGGNLSNCKGGCPGGEQCVGNPFSQPVSDSECSGCARGQYWWPCNFETLCFCANVEDGAPRVPPAPSSGVTLNDELSPCEDVLTEDVFNAIVQPGTDEGKAVFTYLGLCNAIDIYNRFHDEKFAMMGTEEQIRAELAAFLAHAAADTGGFSLLRDSQQCTNPITGSDGKVYCAPCKEENFDKESLTCNEPWIVSDTSYKEFCDSTRQGDQGCNCNNVTMATVPGYTDAVGYIAASDAYFPRGAIITQWNYDYLGASLSLTGDPSILCDNPDLIATDSQYTWGAGIVKFMEKMQFGTTGETAHKQIMKGNFGGSVEVLYGDLECPSNEWTSLAHVDLVKARVSQVCKAGAALGVFIEMDQCDTPSNCVQCDGLKELYDSCQQDGSCPDCSSWTQFVKSSAPTVTPLRVQPPSWEDWSNSLPPRSAAAICFNCSHIWSVAVTVSISLICAFFYCAVEL</sequence>
<dbReference type="AlphaFoldDB" id="A0ABD3QL95"/>
<comment type="caution">
    <text evidence="4">The sequence shown here is derived from an EMBL/GenBank/DDBJ whole genome shotgun (WGS) entry which is preliminary data.</text>
</comment>
<feature type="transmembrane region" description="Helical" evidence="3">
    <location>
        <begin position="739"/>
        <end position="759"/>
    </location>
</feature>
<dbReference type="EMBL" id="JABMIG020000031">
    <property type="protein sequence ID" value="KAL3800656.1"/>
    <property type="molecule type" value="Genomic_DNA"/>
</dbReference>
<dbReference type="InterPro" id="IPR023346">
    <property type="entry name" value="Lysozyme-like_dom_sf"/>
</dbReference>
<keyword evidence="3" id="KW-1133">Transmembrane helix</keyword>
<evidence type="ECO:0000313" key="4">
    <source>
        <dbReference type="EMBL" id="KAL3800656.1"/>
    </source>
</evidence>
<feature type="region of interest" description="Disordered" evidence="2">
    <location>
        <begin position="35"/>
        <end position="62"/>
    </location>
</feature>
<protein>
    <submittedName>
        <fullName evidence="4">Uncharacterized protein</fullName>
    </submittedName>
</protein>
<name>A0ABD3QL95_9STRA</name>
<keyword evidence="5" id="KW-1185">Reference proteome</keyword>
<organism evidence="4 5">
    <name type="scientific">Cyclotella cryptica</name>
    <dbReference type="NCBI Taxonomy" id="29204"/>
    <lineage>
        <taxon>Eukaryota</taxon>
        <taxon>Sar</taxon>
        <taxon>Stramenopiles</taxon>
        <taxon>Ochrophyta</taxon>
        <taxon>Bacillariophyta</taxon>
        <taxon>Coscinodiscophyceae</taxon>
        <taxon>Thalassiosirophycidae</taxon>
        <taxon>Stephanodiscales</taxon>
        <taxon>Stephanodiscaceae</taxon>
        <taxon>Cyclotella</taxon>
    </lineage>
</organism>